<evidence type="ECO:0008006" key="5">
    <source>
        <dbReference type="Google" id="ProtNLM"/>
    </source>
</evidence>
<keyword evidence="4" id="KW-1185">Reference proteome</keyword>
<sequence length="175" mass="18423">MVEGSSHRHRAGWSEAVRVGRRGGDHRSMARPRARLLVSLMALAMHSAHAADEGFSGAWSIDLRTPAQRAQRAGCGEASFVLEQTGRRITGAHTMATAGCGRINEGGEGSVHGEVDGDHALLFVTSGRTGTVVKGRATLKGGGLDWETSEEVRAGAPMGDSPLILGKGFLARVRK</sequence>
<keyword evidence="2" id="KW-0732">Signal</keyword>
<gene>
    <name evidence="3" type="ORF">A4W93_21635</name>
</gene>
<proteinExistence type="predicted"/>
<dbReference type="STRING" id="946333.A4W93_21635"/>
<accession>A0A1W6LDF9</accession>
<organism evidence="3 4">
    <name type="scientific">Piscinibacter gummiphilus</name>
    <dbReference type="NCBI Taxonomy" id="946333"/>
    <lineage>
        <taxon>Bacteria</taxon>
        <taxon>Pseudomonadati</taxon>
        <taxon>Pseudomonadota</taxon>
        <taxon>Betaproteobacteria</taxon>
        <taxon>Burkholderiales</taxon>
        <taxon>Sphaerotilaceae</taxon>
        <taxon>Piscinibacter</taxon>
    </lineage>
</organism>
<reference evidence="3 4" key="1">
    <citation type="submission" date="2016-04" db="EMBL/GenBank/DDBJ databases">
        <title>Complete genome sequence of natural rubber-degrading, novel Gram-negative bacterium, Rhizobacter gummiphilus strain NS21.</title>
        <authorList>
            <person name="Tabata M."/>
            <person name="Kasai D."/>
            <person name="Fukuda M."/>
        </authorList>
    </citation>
    <scope>NUCLEOTIDE SEQUENCE [LARGE SCALE GENOMIC DNA]</scope>
    <source>
        <strain evidence="3 4">NS21</strain>
    </source>
</reference>
<dbReference type="KEGG" id="rgu:A4W93_21635"/>
<name>A0A1W6LDF9_9BURK</name>
<evidence type="ECO:0000313" key="4">
    <source>
        <dbReference type="Proteomes" id="UP000193427"/>
    </source>
</evidence>
<evidence type="ECO:0000313" key="3">
    <source>
        <dbReference type="EMBL" id="ARN22292.1"/>
    </source>
</evidence>
<feature type="signal peptide" evidence="2">
    <location>
        <begin position="1"/>
        <end position="50"/>
    </location>
</feature>
<protein>
    <recommendedName>
        <fullName evidence="5">DUF306 domain-containing protein</fullName>
    </recommendedName>
</protein>
<feature type="region of interest" description="Disordered" evidence="1">
    <location>
        <begin position="1"/>
        <end position="27"/>
    </location>
</feature>
<dbReference type="AlphaFoldDB" id="A0A1W6LDF9"/>
<evidence type="ECO:0000256" key="2">
    <source>
        <dbReference type="SAM" id="SignalP"/>
    </source>
</evidence>
<dbReference type="Proteomes" id="UP000193427">
    <property type="component" value="Chromosome"/>
</dbReference>
<feature type="chain" id="PRO_5030036975" description="DUF306 domain-containing protein" evidence="2">
    <location>
        <begin position="51"/>
        <end position="175"/>
    </location>
</feature>
<evidence type="ECO:0000256" key="1">
    <source>
        <dbReference type="SAM" id="MobiDB-lite"/>
    </source>
</evidence>
<dbReference type="EMBL" id="CP015118">
    <property type="protein sequence ID" value="ARN22292.1"/>
    <property type="molecule type" value="Genomic_DNA"/>
</dbReference>